<sequence>MNLRRILFYNLLGVTLVTTWWLPQFLVWSSVDDAIFWFFNQFITADHPTWTSILAGLNTRAFDKAMFVLLVVMLYAAMKRDPQGSWLKWGVIGFVMTATALVLQDIIHNLMTYKHASPTGMLDNVNLLTNLTSLPAKDTASSSFPSDHGLMAMIFAAFMWHFADRLIAWLATALVVLVCAPRIMVGAHWVSDVYVGALSIALIALPWVLCTPLASAAVNNLIQLFKRLSAALSHRHTHTRGDS</sequence>
<accession>A0A3D9DS08</accession>
<feature type="transmembrane region" description="Helical" evidence="1">
    <location>
        <begin position="193"/>
        <end position="218"/>
    </location>
</feature>
<dbReference type="InterPro" id="IPR036938">
    <property type="entry name" value="PAP2/HPO_sf"/>
</dbReference>
<protein>
    <submittedName>
        <fullName evidence="3">Lipid-A kinase</fullName>
    </submittedName>
</protein>
<feature type="transmembrane region" description="Helical" evidence="1">
    <location>
        <begin position="89"/>
        <end position="107"/>
    </location>
</feature>
<evidence type="ECO:0000259" key="2">
    <source>
        <dbReference type="SMART" id="SM00014"/>
    </source>
</evidence>
<dbReference type="SUPFAM" id="SSF48317">
    <property type="entry name" value="Acid phosphatase/Vanadium-dependent haloperoxidase"/>
    <property type="match status" value="1"/>
</dbReference>
<evidence type="ECO:0000256" key="1">
    <source>
        <dbReference type="SAM" id="Phobius"/>
    </source>
</evidence>
<dbReference type="Proteomes" id="UP000256334">
    <property type="component" value="Unassembled WGS sequence"/>
</dbReference>
<keyword evidence="1" id="KW-0812">Transmembrane</keyword>
<feature type="domain" description="Phosphatidic acid phosphatase type 2/haloperoxidase" evidence="2">
    <location>
        <begin position="91"/>
        <end position="208"/>
    </location>
</feature>
<organism evidence="3 4">
    <name type="scientific">Kushneria indalinina DSM 14324</name>
    <dbReference type="NCBI Taxonomy" id="1122140"/>
    <lineage>
        <taxon>Bacteria</taxon>
        <taxon>Pseudomonadati</taxon>
        <taxon>Pseudomonadota</taxon>
        <taxon>Gammaproteobacteria</taxon>
        <taxon>Oceanospirillales</taxon>
        <taxon>Halomonadaceae</taxon>
        <taxon>Kushneria</taxon>
    </lineage>
</organism>
<evidence type="ECO:0000313" key="4">
    <source>
        <dbReference type="Proteomes" id="UP000256334"/>
    </source>
</evidence>
<keyword evidence="4" id="KW-1185">Reference proteome</keyword>
<name>A0A3D9DS08_9GAMM</name>
<dbReference type="SMART" id="SM00014">
    <property type="entry name" value="acidPPc"/>
    <property type="match status" value="1"/>
</dbReference>
<dbReference type="GO" id="GO:0016301">
    <property type="term" value="F:kinase activity"/>
    <property type="evidence" value="ECO:0007669"/>
    <property type="project" value="UniProtKB-KW"/>
</dbReference>
<feature type="transmembrane region" description="Helical" evidence="1">
    <location>
        <begin position="7"/>
        <end position="28"/>
    </location>
</feature>
<feature type="transmembrane region" description="Helical" evidence="1">
    <location>
        <begin position="166"/>
        <end position="187"/>
    </location>
</feature>
<proteinExistence type="predicted"/>
<dbReference type="RefSeq" id="WP_115855504.1">
    <property type="nucleotide sequence ID" value="NZ_QRDJ01000010.1"/>
</dbReference>
<reference evidence="3 4" key="1">
    <citation type="submission" date="2018-07" db="EMBL/GenBank/DDBJ databases">
        <title>Genomic Encyclopedia of Type Strains, Phase IV (KMG-IV): sequencing the most valuable type-strain genomes for metagenomic binning, comparative biology and taxonomic classification.</title>
        <authorList>
            <person name="Goeker M."/>
        </authorList>
    </citation>
    <scope>NUCLEOTIDE SEQUENCE [LARGE SCALE GENOMIC DNA]</scope>
    <source>
        <strain evidence="3 4">DSM 14324</strain>
    </source>
</reference>
<evidence type="ECO:0000313" key="3">
    <source>
        <dbReference type="EMBL" id="REC93553.1"/>
    </source>
</evidence>
<keyword evidence="3" id="KW-0808">Transferase</keyword>
<keyword evidence="1" id="KW-0472">Membrane</keyword>
<dbReference type="Gene3D" id="1.20.144.10">
    <property type="entry name" value="Phosphatidic acid phosphatase type 2/haloperoxidase"/>
    <property type="match status" value="1"/>
</dbReference>
<comment type="caution">
    <text evidence="3">The sequence shown here is derived from an EMBL/GenBank/DDBJ whole genome shotgun (WGS) entry which is preliminary data.</text>
</comment>
<dbReference type="OrthoDB" id="8477781at2"/>
<dbReference type="Pfam" id="PF01569">
    <property type="entry name" value="PAP2"/>
    <property type="match status" value="1"/>
</dbReference>
<feature type="transmembrane region" description="Helical" evidence="1">
    <location>
        <begin position="61"/>
        <end position="77"/>
    </location>
</feature>
<dbReference type="InterPro" id="IPR000326">
    <property type="entry name" value="PAP2/HPO"/>
</dbReference>
<keyword evidence="3" id="KW-0418">Kinase</keyword>
<gene>
    <name evidence="3" type="ORF">C8D72_3286</name>
</gene>
<keyword evidence="1" id="KW-1133">Transmembrane helix</keyword>
<dbReference type="AlphaFoldDB" id="A0A3D9DS08"/>
<dbReference type="EMBL" id="QRDJ01000010">
    <property type="protein sequence ID" value="REC93553.1"/>
    <property type="molecule type" value="Genomic_DNA"/>
</dbReference>